<keyword evidence="1" id="KW-0472">Membrane</keyword>
<organism evidence="2 3">
    <name type="scientific">Pyrococcus horikoshii (strain ATCC 700860 / DSM 12428 / JCM 9974 / NBRC 100139 / OT-3)</name>
    <dbReference type="NCBI Taxonomy" id="70601"/>
    <lineage>
        <taxon>Archaea</taxon>
        <taxon>Methanobacteriati</taxon>
        <taxon>Methanobacteriota</taxon>
        <taxon>Thermococci</taxon>
        <taxon>Thermococcales</taxon>
        <taxon>Thermococcaceae</taxon>
        <taxon>Pyrococcus</taxon>
    </lineage>
</organism>
<proteinExistence type="predicted"/>
<evidence type="ECO:0000313" key="2">
    <source>
        <dbReference type="EMBL" id="BAA30988.1"/>
    </source>
</evidence>
<dbReference type="EMBL" id="BA000001">
    <property type="protein sequence ID" value="BAA30988.1"/>
    <property type="molecule type" value="Genomic_DNA"/>
</dbReference>
<evidence type="ECO:0000313" key="3">
    <source>
        <dbReference type="Proteomes" id="UP000000752"/>
    </source>
</evidence>
<accession>O59555</accession>
<dbReference type="KEGG" id="pho:PH1866"/>
<dbReference type="PIR" id="E71199">
    <property type="entry name" value="E71199"/>
</dbReference>
<keyword evidence="3" id="KW-1185">Reference proteome</keyword>
<evidence type="ECO:0000256" key="1">
    <source>
        <dbReference type="SAM" id="Phobius"/>
    </source>
</evidence>
<keyword evidence="1" id="KW-1133">Transmembrane helix</keyword>
<feature type="transmembrane region" description="Helical" evidence="1">
    <location>
        <begin position="145"/>
        <end position="165"/>
    </location>
</feature>
<keyword evidence="1" id="KW-0812">Transmembrane</keyword>
<dbReference type="Proteomes" id="UP000000752">
    <property type="component" value="Chromosome"/>
</dbReference>
<sequence length="190" mass="20597">MLADTLSSSPYSSNFIDLTILNESLLSIPASPSNFSSKTLVASSINSYNASFCNSDVFRKTILEKLSFPRGALPNNAKKVSSSLGDPSNILTIFSAPTPIMIMGLPLEAPNRIIISFNCFPNTNISESKLILLTISPVSMNPPTLMTLALSIMLVSIPASFRLTLMRCKWSRTSITAKGMLLSARFLTKI</sequence>
<gene>
    <name evidence="2" type="ordered locus">PH1866</name>
</gene>
<name>O59555_PYRHO</name>
<protein>
    <submittedName>
        <fullName evidence="2">Uncharacterized protein</fullName>
    </submittedName>
</protein>
<dbReference type="EnsemblBacteria" id="BAA30988">
    <property type="protein sequence ID" value="BAA30988"/>
    <property type="gene ID" value="BAA30988"/>
</dbReference>
<dbReference type="AlphaFoldDB" id="O59555"/>
<reference evidence="2 3" key="1">
    <citation type="journal article" date="1998" name="DNA Res.">
        <title>Complete sequence and gene organization of the genome of a hyper-thermophilic archaebacterium, Pyrococcus horikoshii OT3.</title>
        <authorList>
            <person name="Kawarabayasi Y."/>
            <person name="Sawada M."/>
            <person name="Horikawa H."/>
            <person name="Haikawa Y."/>
            <person name="Hino Y."/>
            <person name="Yamamoto S."/>
            <person name="Sekine M."/>
            <person name="Baba S."/>
            <person name="Kosugi H."/>
            <person name="Hosoyama A."/>
            <person name="Nagai Y."/>
            <person name="Sakai M."/>
            <person name="Ogura K."/>
            <person name="Otuka R."/>
            <person name="Nakazawa H."/>
            <person name="Takamiya M."/>
            <person name="Ohfuku Y."/>
            <person name="Funahashi T."/>
            <person name="Tanaka T."/>
            <person name="Kudoh Y."/>
            <person name="Yamazaki J."/>
            <person name="Kushida N."/>
            <person name="Oguchi A."/>
            <person name="Aoki K."/>
            <person name="Nakamura Y."/>
            <person name="Robb T.F."/>
            <person name="Horikoshi K."/>
            <person name="Masuchi Y."/>
            <person name="Shizuya H."/>
            <person name="Kikuchi H."/>
        </authorList>
    </citation>
    <scope>NUCLEOTIDE SEQUENCE [LARGE SCALE GENOMIC DNA]</scope>
    <source>
        <strain evidence="3">ATCC 700860 / DSM 12428 / JCM 9974 / NBRC 100139 / OT-3</strain>
    </source>
</reference>